<reference evidence="1 2" key="1">
    <citation type="journal article" date="2004" name="Nat. Biotechnol.">
        <title>The genome sequence of the anaerobic, sulfate-reducing bacterium Desulfovibrio vulgaris Hildenborough.</title>
        <authorList>
            <person name="Heidelberg J.F."/>
            <person name="Seshadri R."/>
            <person name="Haveman S.A."/>
            <person name="Hemme C.L."/>
            <person name="Paulsen I.T."/>
            <person name="Kolonay J.F."/>
            <person name="Eisen J.A."/>
            <person name="Ward N."/>
            <person name="Methe B."/>
            <person name="Brinkac L.M."/>
            <person name="Daugherty S.C."/>
            <person name="Deboy R.T."/>
            <person name="Dodson R.J."/>
            <person name="Durkin A.S."/>
            <person name="Madupu R."/>
            <person name="Nelson W.C."/>
            <person name="Sullivan S.A."/>
            <person name="Fouts D."/>
            <person name="Haft D.H."/>
            <person name="Selengut J."/>
            <person name="Peterson J.D."/>
            <person name="Davidsen T.M."/>
            <person name="Zafar N."/>
            <person name="Zhou L."/>
            <person name="Radune D."/>
            <person name="Dimitrov G."/>
            <person name="Hance M."/>
            <person name="Tran K."/>
            <person name="Khouri H."/>
            <person name="Gill J."/>
            <person name="Utterback T.R."/>
            <person name="Feldblyum T.V."/>
            <person name="Wall J.D."/>
            <person name="Voordouw G."/>
            <person name="Fraser C.M."/>
        </authorList>
    </citation>
    <scope>NUCLEOTIDE SEQUENCE [LARGE SCALE GENOMIC DNA]</scope>
    <source>
        <strain evidence="2">ATCC 29579 / DSM 644 / NCIMB 8303 / VKM B-1760 / Hildenborough</strain>
    </source>
</reference>
<evidence type="ECO:0000313" key="1">
    <source>
        <dbReference type="EMBL" id="AAS96666.1"/>
    </source>
</evidence>
<dbReference type="Proteomes" id="UP000002194">
    <property type="component" value="Chromosome"/>
</dbReference>
<gene>
    <name evidence="1" type="ordered locus">DVU_2193</name>
</gene>
<dbReference type="STRING" id="882.DVU_2193"/>
<keyword evidence="2" id="KW-1185">Reference proteome</keyword>
<dbReference type="KEGG" id="dvu:DVU_2193"/>
<dbReference type="PaxDb" id="882-DVU_2193"/>
<proteinExistence type="predicted"/>
<accession>Q72A04</accession>
<organism evidence="1 2">
    <name type="scientific">Nitratidesulfovibrio vulgaris (strain ATCC 29579 / DSM 644 / CCUG 34227 / NCIMB 8303 / VKM B-1760 / Hildenborough)</name>
    <name type="common">Desulfovibrio vulgaris</name>
    <dbReference type="NCBI Taxonomy" id="882"/>
    <lineage>
        <taxon>Bacteria</taxon>
        <taxon>Pseudomonadati</taxon>
        <taxon>Thermodesulfobacteriota</taxon>
        <taxon>Desulfovibrionia</taxon>
        <taxon>Desulfovibrionales</taxon>
        <taxon>Desulfovibrionaceae</taxon>
        <taxon>Nitratidesulfovibrio</taxon>
    </lineage>
</organism>
<name>Q72A04_NITV2</name>
<dbReference type="EMBL" id="AE017285">
    <property type="protein sequence ID" value="AAS96666.1"/>
    <property type="molecule type" value="Genomic_DNA"/>
</dbReference>
<dbReference type="HOGENOM" id="CLU_1658052_0_0_7"/>
<sequence>MDGRPGLCVAVPRMLHRRRSSLGHAMTVYCKDKRTALNDRHCLLRHIHSVRTEQRLQCAECRIGRTLAENGLPRPVHHKASKPRVKMVTPLRPDSGVELAAVLLRAMLEASAGRVSLSRLFKAYNDAANALGLPATSPGGLAKRLRSRGCSTVITDAGQVITASKGTRRFVSSSMPRNHGKNAR</sequence>
<protein>
    <submittedName>
        <fullName evidence="1">Uncharacterized protein</fullName>
    </submittedName>
</protein>
<dbReference type="PATRIC" id="fig|882.5.peg.1994"/>
<evidence type="ECO:0000313" key="2">
    <source>
        <dbReference type="Proteomes" id="UP000002194"/>
    </source>
</evidence>
<dbReference type="EnsemblBacteria" id="AAS96666">
    <property type="protein sequence ID" value="AAS96666"/>
    <property type="gene ID" value="DVU_2193"/>
</dbReference>
<dbReference type="AlphaFoldDB" id="Q72A04"/>